<dbReference type="GO" id="GO:0016787">
    <property type="term" value="F:hydrolase activity"/>
    <property type="evidence" value="ECO:0007669"/>
    <property type="project" value="UniProtKB-KW"/>
</dbReference>
<dbReference type="SMART" id="SM00490">
    <property type="entry name" value="HELICc"/>
    <property type="match status" value="1"/>
</dbReference>
<accession>A0A9P4Q4B4</accession>
<organism evidence="5 6">
    <name type="scientific">Polychaeton citri CBS 116435</name>
    <dbReference type="NCBI Taxonomy" id="1314669"/>
    <lineage>
        <taxon>Eukaryota</taxon>
        <taxon>Fungi</taxon>
        <taxon>Dikarya</taxon>
        <taxon>Ascomycota</taxon>
        <taxon>Pezizomycotina</taxon>
        <taxon>Dothideomycetes</taxon>
        <taxon>Dothideomycetidae</taxon>
        <taxon>Capnodiales</taxon>
        <taxon>Capnodiaceae</taxon>
        <taxon>Polychaeton</taxon>
    </lineage>
</organism>
<evidence type="ECO:0000313" key="6">
    <source>
        <dbReference type="Proteomes" id="UP000799441"/>
    </source>
</evidence>
<feature type="domain" description="Helicase C-terminal" evidence="4">
    <location>
        <begin position="297"/>
        <end position="468"/>
    </location>
</feature>
<dbReference type="PROSITE" id="PS51194">
    <property type="entry name" value="HELICASE_CTER"/>
    <property type="match status" value="1"/>
</dbReference>
<dbReference type="GO" id="GO:0005759">
    <property type="term" value="C:mitochondrial matrix"/>
    <property type="evidence" value="ECO:0007669"/>
    <property type="project" value="TreeGrafter"/>
</dbReference>
<evidence type="ECO:0000256" key="2">
    <source>
        <dbReference type="SAM" id="MobiDB-lite"/>
    </source>
</evidence>
<dbReference type="Pfam" id="PF00271">
    <property type="entry name" value="Helicase_C"/>
    <property type="match status" value="1"/>
</dbReference>
<dbReference type="GO" id="GO:0036121">
    <property type="term" value="F:double-stranded DNA helicase activity"/>
    <property type="evidence" value="ECO:0007669"/>
    <property type="project" value="TreeGrafter"/>
</dbReference>
<dbReference type="Pfam" id="PF04851">
    <property type="entry name" value="ResIII"/>
    <property type="match status" value="1"/>
</dbReference>
<dbReference type="InterPro" id="IPR014001">
    <property type="entry name" value="Helicase_ATP-bd"/>
</dbReference>
<keyword evidence="1" id="KW-0347">Helicase</keyword>
<dbReference type="InterPro" id="IPR006935">
    <property type="entry name" value="Helicase/UvrB_N"/>
</dbReference>
<feature type="compositionally biased region" description="Basic residues" evidence="2">
    <location>
        <begin position="638"/>
        <end position="649"/>
    </location>
</feature>
<dbReference type="GO" id="GO:0061749">
    <property type="term" value="F:forked DNA-dependent helicase activity"/>
    <property type="evidence" value="ECO:0007669"/>
    <property type="project" value="TreeGrafter"/>
</dbReference>
<dbReference type="PANTHER" id="PTHR47396">
    <property type="entry name" value="TYPE I RESTRICTION ENZYME ECOKI R PROTEIN"/>
    <property type="match status" value="1"/>
</dbReference>
<dbReference type="InterPro" id="IPR027417">
    <property type="entry name" value="P-loop_NTPase"/>
</dbReference>
<evidence type="ECO:0000313" key="5">
    <source>
        <dbReference type="EMBL" id="KAF2719315.1"/>
    </source>
</evidence>
<feature type="compositionally biased region" description="Basic and acidic residues" evidence="2">
    <location>
        <begin position="449"/>
        <end position="458"/>
    </location>
</feature>
<dbReference type="Gene3D" id="3.40.50.300">
    <property type="entry name" value="P-loop containing nucleotide triphosphate hydrolases"/>
    <property type="match status" value="2"/>
</dbReference>
<dbReference type="OrthoDB" id="16911at2759"/>
<keyword evidence="1" id="KW-0067">ATP-binding</keyword>
<dbReference type="GO" id="GO:0032042">
    <property type="term" value="P:mitochondrial DNA metabolic process"/>
    <property type="evidence" value="ECO:0007669"/>
    <property type="project" value="TreeGrafter"/>
</dbReference>
<dbReference type="GO" id="GO:0000403">
    <property type="term" value="F:Y-form DNA binding"/>
    <property type="evidence" value="ECO:0007669"/>
    <property type="project" value="TreeGrafter"/>
</dbReference>
<keyword evidence="6" id="KW-1185">Reference proteome</keyword>
<dbReference type="PANTHER" id="PTHR47396:SF1">
    <property type="entry name" value="ATP-DEPENDENT HELICASE IRC3-RELATED"/>
    <property type="match status" value="1"/>
</dbReference>
<proteinExistence type="predicted"/>
<dbReference type="GO" id="GO:0005524">
    <property type="term" value="F:ATP binding"/>
    <property type="evidence" value="ECO:0007669"/>
    <property type="project" value="InterPro"/>
</dbReference>
<dbReference type="GO" id="GO:0070125">
    <property type="term" value="P:mitochondrial translational elongation"/>
    <property type="evidence" value="ECO:0007669"/>
    <property type="project" value="TreeGrafter"/>
</dbReference>
<feature type="region of interest" description="Disordered" evidence="2">
    <location>
        <begin position="449"/>
        <end position="474"/>
    </location>
</feature>
<dbReference type="CDD" id="cd18799">
    <property type="entry name" value="SF2_C_EcoAI-like"/>
    <property type="match status" value="1"/>
</dbReference>
<keyword evidence="5" id="KW-0378">Hydrolase</keyword>
<dbReference type="CDD" id="cd18032">
    <property type="entry name" value="DEXHc_RE_I_III_res"/>
    <property type="match status" value="1"/>
</dbReference>
<dbReference type="InterPro" id="IPR050742">
    <property type="entry name" value="Helicase_Restrict-Modif_Enz"/>
</dbReference>
<reference evidence="5" key="1">
    <citation type="journal article" date="2020" name="Stud. Mycol.">
        <title>101 Dothideomycetes genomes: a test case for predicting lifestyles and emergence of pathogens.</title>
        <authorList>
            <person name="Haridas S."/>
            <person name="Albert R."/>
            <person name="Binder M."/>
            <person name="Bloem J."/>
            <person name="Labutti K."/>
            <person name="Salamov A."/>
            <person name="Andreopoulos B."/>
            <person name="Baker S."/>
            <person name="Barry K."/>
            <person name="Bills G."/>
            <person name="Bluhm B."/>
            <person name="Cannon C."/>
            <person name="Castanera R."/>
            <person name="Culley D."/>
            <person name="Daum C."/>
            <person name="Ezra D."/>
            <person name="Gonzalez J."/>
            <person name="Henrissat B."/>
            <person name="Kuo A."/>
            <person name="Liang C."/>
            <person name="Lipzen A."/>
            <person name="Lutzoni F."/>
            <person name="Magnuson J."/>
            <person name="Mondo S."/>
            <person name="Nolan M."/>
            <person name="Ohm R."/>
            <person name="Pangilinan J."/>
            <person name="Park H.-J."/>
            <person name="Ramirez L."/>
            <person name="Alfaro M."/>
            <person name="Sun H."/>
            <person name="Tritt A."/>
            <person name="Yoshinaga Y."/>
            <person name="Zwiers L.-H."/>
            <person name="Turgeon B."/>
            <person name="Goodwin S."/>
            <person name="Spatafora J."/>
            <person name="Crous P."/>
            <person name="Grigoriev I."/>
        </authorList>
    </citation>
    <scope>NUCLEOTIDE SEQUENCE</scope>
    <source>
        <strain evidence="5">CBS 116435</strain>
    </source>
</reference>
<feature type="domain" description="Helicase ATP-binding" evidence="3">
    <location>
        <begin position="79"/>
        <end position="243"/>
    </location>
</feature>
<sequence>MLRVFNSVARIDPLHEHVKFVVVTRAINRLPWTNRTKQGLARPAFFSHAIHYESAVDERRKAEITLRPYQEESIQAVLDHASKGERRLGLSLATGSGKTVIFSHLIDRMPSQDKVASQTLILAHRKELVEQAARHCRELYPHKTTEIEMGKHHASGLADITVASVQSIASQLRLSRYDPGRFKLVLVDEAHHVVSPTYLDILSHFGLRDRSPKACPVLVGVSATFSRADGLSLGAAIDHIVYHKDYIDMIEDDWLSKLVFTTVESGADLSRVRSRTGDFQPGSLSKAVNRQDVNTVTVRSWLAKATGRQSTLVFCVDLDHVASLTSEFRTHGIDARFVTSDTHPKTRSERLEAFKAGEFPVLLNCGIFTEGTDIPNIDCVLLARPTKSRNLLVQMIGRGLRKHVAKADCHVIDMVASLGTGIVTTPTLFGLDPQELIDAQESKQLKRLSERRQEEQAREANMVQQSPPTRADGNATLSGDIIFTDYEDIHELLDDTSGERHIRAISPNAWVQVDEGKYLLPNKNGNMLTIRREEERFNVVLTRKLQVAASVPYARPHSLAKAMTFEDAVHAADTYASEAIPSMLRLRTASWRRREATQAQLDMLNSHRPKDKQLKPGDVKMGQASDQITKLKHGAKTRYNKLAAGKRKADRVVENSQRFREEQRRQQVRVGPVGI</sequence>
<dbReference type="SUPFAM" id="SSF52540">
    <property type="entry name" value="P-loop containing nucleoside triphosphate hydrolases"/>
    <property type="match status" value="1"/>
</dbReference>
<evidence type="ECO:0000259" key="4">
    <source>
        <dbReference type="PROSITE" id="PS51194"/>
    </source>
</evidence>
<keyword evidence="1" id="KW-0547">Nucleotide-binding</keyword>
<protein>
    <submittedName>
        <fullName evidence="5">P-loop containing nucleoside triphosphate hydrolase protein</fullName>
    </submittedName>
</protein>
<dbReference type="InterPro" id="IPR001650">
    <property type="entry name" value="Helicase_C-like"/>
</dbReference>
<dbReference type="AlphaFoldDB" id="A0A9P4Q4B4"/>
<dbReference type="EMBL" id="MU003813">
    <property type="protein sequence ID" value="KAF2719315.1"/>
    <property type="molecule type" value="Genomic_DNA"/>
</dbReference>
<feature type="region of interest" description="Disordered" evidence="2">
    <location>
        <begin position="638"/>
        <end position="675"/>
    </location>
</feature>
<comment type="caution">
    <text evidence="5">The sequence shown here is derived from an EMBL/GenBank/DDBJ whole genome shotgun (WGS) entry which is preliminary data.</text>
</comment>
<dbReference type="PROSITE" id="PS51192">
    <property type="entry name" value="HELICASE_ATP_BIND_1"/>
    <property type="match status" value="1"/>
</dbReference>
<dbReference type="Proteomes" id="UP000799441">
    <property type="component" value="Unassembled WGS sequence"/>
</dbReference>
<evidence type="ECO:0000259" key="3">
    <source>
        <dbReference type="PROSITE" id="PS51192"/>
    </source>
</evidence>
<name>A0A9P4Q4B4_9PEZI</name>
<feature type="compositionally biased region" description="Basic and acidic residues" evidence="2">
    <location>
        <begin position="650"/>
        <end position="665"/>
    </location>
</feature>
<dbReference type="SMART" id="SM00487">
    <property type="entry name" value="DEXDc"/>
    <property type="match status" value="1"/>
</dbReference>
<evidence type="ECO:0000256" key="1">
    <source>
        <dbReference type="ARBA" id="ARBA00022806"/>
    </source>
</evidence>
<gene>
    <name evidence="5" type="ORF">K431DRAFT_228940</name>
</gene>